<dbReference type="FunFam" id="3.40.50.620:FF:000114">
    <property type="entry name" value="Pantothenate synthetase"/>
    <property type="match status" value="1"/>
</dbReference>
<dbReference type="CDD" id="cd00560">
    <property type="entry name" value="PanC"/>
    <property type="match status" value="1"/>
</dbReference>
<dbReference type="NCBIfam" id="TIGR00125">
    <property type="entry name" value="cyt_tran_rel"/>
    <property type="match status" value="1"/>
</dbReference>
<dbReference type="InterPro" id="IPR004821">
    <property type="entry name" value="Cyt_trans-like"/>
</dbReference>
<dbReference type="InterPro" id="IPR014729">
    <property type="entry name" value="Rossmann-like_a/b/a_fold"/>
</dbReference>
<comment type="similarity">
    <text evidence="17">In the C-terminal section; belongs to the cytidylate kinase family. Type 1 subfamily.</text>
</comment>
<dbReference type="RefSeq" id="WP_181496067.1">
    <property type="nucleotide sequence ID" value="NZ_CP032152.1"/>
</dbReference>
<comment type="similarity">
    <text evidence="17">In the N-terminal section; belongs to the pantothenate synthetase family.</text>
</comment>
<comment type="catalytic activity">
    <reaction evidence="14 17">
        <text>(R)-pantoate + beta-alanine + ATP = (R)-pantothenate + AMP + diphosphate + H(+)</text>
        <dbReference type="Rhea" id="RHEA:10912"/>
        <dbReference type="ChEBI" id="CHEBI:15378"/>
        <dbReference type="ChEBI" id="CHEBI:15980"/>
        <dbReference type="ChEBI" id="CHEBI:29032"/>
        <dbReference type="ChEBI" id="CHEBI:30616"/>
        <dbReference type="ChEBI" id="CHEBI:33019"/>
        <dbReference type="ChEBI" id="CHEBI:57966"/>
        <dbReference type="ChEBI" id="CHEBI:456215"/>
        <dbReference type="EC" id="6.3.2.1"/>
    </reaction>
</comment>
<keyword evidence="11 17" id="KW-0067">ATP-binding</keyword>
<dbReference type="GO" id="GO:0005524">
    <property type="term" value="F:ATP binding"/>
    <property type="evidence" value="ECO:0007669"/>
    <property type="project" value="UniProtKB-UniRule"/>
</dbReference>
<evidence type="ECO:0000256" key="8">
    <source>
        <dbReference type="ARBA" id="ARBA00022679"/>
    </source>
</evidence>
<feature type="binding site" evidence="17">
    <location>
        <position position="63"/>
    </location>
    <ligand>
        <name>(R)-pantoate</name>
        <dbReference type="ChEBI" id="CHEBI:15980"/>
    </ligand>
</feature>
<comment type="function">
    <text evidence="16 17">Catalyzes the condensation of pantoate with beta-alanine in an ATP-dependent reaction via a pantoyl-adenylate intermediate.</text>
</comment>
<feature type="domain" description="Cytidylate kinase" evidence="18">
    <location>
        <begin position="292"/>
        <end position="507"/>
    </location>
</feature>
<organism evidence="19 20">
    <name type="scientific">Thermosynechococcus sichuanensis E542</name>
    <dbReference type="NCBI Taxonomy" id="2016101"/>
    <lineage>
        <taxon>Bacteria</taxon>
        <taxon>Bacillati</taxon>
        <taxon>Cyanobacteriota</taxon>
        <taxon>Cyanophyceae</taxon>
        <taxon>Acaryochloridales</taxon>
        <taxon>Thermosynechococcaceae</taxon>
        <taxon>Thermosynechococcus</taxon>
        <taxon>Thermosynechococcus sichuanensis</taxon>
    </lineage>
</organism>
<evidence type="ECO:0000259" key="18">
    <source>
        <dbReference type="Pfam" id="PF02224"/>
    </source>
</evidence>
<keyword evidence="6 17" id="KW-0436">Ligase</keyword>
<feature type="binding site" evidence="17">
    <location>
        <begin position="152"/>
        <end position="155"/>
    </location>
    <ligand>
        <name>ATP</name>
        <dbReference type="ChEBI" id="CHEBI:30616"/>
    </ligand>
</feature>
<comment type="similarity">
    <text evidence="3">Belongs to the pantothenate synthetase family.</text>
</comment>
<keyword evidence="20" id="KW-1185">Reference proteome</keyword>
<name>A0A7D6EVJ2_9CYAN</name>
<dbReference type="PANTHER" id="PTHR21299:SF1">
    <property type="entry name" value="PANTOATE--BETA-ALANINE LIGASE"/>
    <property type="match status" value="1"/>
</dbReference>
<feature type="binding site" evidence="17">
    <location>
        <position position="181"/>
    </location>
    <ligand>
        <name>ATP</name>
        <dbReference type="ChEBI" id="CHEBI:30616"/>
    </ligand>
</feature>
<dbReference type="GO" id="GO:0004592">
    <property type="term" value="F:pantoate-beta-alanine ligase activity"/>
    <property type="evidence" value="ECO:0007669"/>
    <property type="project" value="UniProtKB-UniRule"/>
</dbReference>
<dbReference type="InterPro" id="IPR042176">
    <property type="entry name" value="Pantoate_ligase_C"/>
</dbReference>
<dbReference type="EC" id="2.7.4.25" evidence="17"/>
<dbReference type="Pfam" id="PF02569">
    <property type="entry name" value="Pantoate_ligase"/>
    <property type="match status" value="1"/>
</dbReference>
<evidence type="ECO:0000256" key="1">
    <source>
        <dbReference type="ARBA" id="ARBA00004496"/>
    </source>
</evidence>
<dbReference type="InterPro" id="IPR011994">
    <property type="entry name" value="Cytidylate_kinase_dom"/>
</dbReference>
<keyword evidence="5 17" id="KW-0963">Cytoplasm</keyword>
<evidence type="ECO:0000256" key="11">
    <source>
        <dbReference type="ARBA" id="ARBA00022840"/>
    </source>
</evidence>
<dbReference type="Gene3D" id="3.40.50.620">
    <property type="entry name" value="HUPs"/>
    <property type="match status" value="1"/>
</dbReference>
<evidence type="ECO:0000256" key="10">
    <source>
        <dbReference type="ARBA" id="ARBA00022777"/>
    </source>
</evidence>
<evidence type="ECO:0000256" key="16">
    <source>
        <dbReference type="ARBA" id="ARBA00055042"/>
    </source>
</evidence>
<dbReference type="Proteomes" id="UP000261812">
    <property type="component" value="Chromosome"/>
</dbReference>
<dbReference type="Gene3D" id="3.40.50.300">
    <property type="entry name" value="P-loop containing nucleotide triphosphate hydrolases"/>
    <property type="match status" value="1"/>
</dbReference>
<dbReference type="EC" id="6.3.2.1" evidence="17"/>
<dbReference type="GO" id="GO:0006220">
    <property type="term" value="P:pyrimidine nucleotide metabolic process"/>
    <property type="evidence" value="ECO:0007669"/>
    <property type="project" value="UniProtKB-UniRule"/>
</dbReference>
<evidence type="ECO:0000256" key="6">
    <source>
        <dbReference type="ARBA" id="ARBA00022598"/>
    </source>
</evidence>
<feature type="binding site" evidence="17">
    <location>
        <begin position="189"/>
        <end position="192"/>
    </location>
    <ligand>
        <name>ATP</name>
        <dbReference type="ChEBI" id="CHEBI:30616"/>
    </ligand>
</feature>
<feature type="region of interest" description="Cytidylate kinase" evidence="17">
    <location>
        <begin position="283"/>
        <end position="513"/>
    </location>
</feature>
<feature type="active site" description="Proton donor" evidence="17">
    <location>
        <position position="39"/>
    </location>
</feature>
<protein>
    <recommendedName>
        <fullName evidence="17">Bifunctional pantoate ligase/cytidylate kinase</fullName>
    </recommendedName>
    <domain>
        <recommendedName>
            <fullName evidence="17">Pantothenate synthetase</fullName>
            <shortName evidence="17">PS</shortName>
            <ecNumber evidence="17">6.3.2.1</ecNumber>
        </recommendedName>
        <alternativeName>
            <fullName evidence="17">Pantoate--beta-alanine ligase</fullName>
        </alternativeName>
        <alternativeName>
            <fullName evidence="17">Pantoate-activating enzyme</fullName>
        </alternativeName>
    </domain>
    <domain>
        <recommendedName>
            <fullName evidence="17">Cytidylate kinase</fullName>
            <shortName evidence="17">CK</shortName>
            <ecNumber evidence="17">2.7.4.25</ecNumber>
        </recommendedName>
        <alternativeName>
            <fullName evidence="17">Cytidine monophosphate kinase</fullName>
            <shortName evidence="17">CMP kinase</shortName>
        </alternativeName>
    </domain>
</protein>
<dbReference type="HAMAP" id="MF_01349">
    <property type="entry name" value="PanCY"/>
    <property type="match status" value="1"/>
</dbReference>
<keyword evidence="8 17" id="KW-0808">Transferase</keyword>
<keyword evidence="9 17" id="KW-0547">Nucleotide-binding</keyword>
<gene>
    <name evidence="17" type="primary">panC/cmk</name>
    <name evidence="19" type="ORF">D3A95_02455</name>
</gene>
<comment type="catalytic activity">
    <reaction evidence="15 17">
        <text>CMP + ATP = CDP + ADP</text>
        <dbReference type="Rhea" id="RHEA:11600"/>
        <dbReference type="ChEBI" id="CHEBI:30616"/>
        <dbReference type="ChEBI" id="CHEBI:58069"/>
        <dbReference type="ChEBI" id="CHEBI:60377"/>
        <dbReference type="ChEBI" id="CHEBI:456216"/>
        <dbReference type="EC" id="2.7.4.25"/>
    </reaction>
</comment>
<proteinExistence type="inferred from homology"/>
<dbReference type="InterPro" id="IPR003136">
    <property type="entry name" value="Cytidylate_kin"/>
</dbReference>
<evidence type="ECO:0000256" key="15">
    <source>
        <dbReference type="ARBA" id="ARBA00048478"/>
    </source>
</evidence>
<keyword evidence="7 17" id="KW-0566">Pantothenate biosynthesis</keyword>
<accession>A0A7D6EVJ2</accession>
<dbReference type="NCBIfam" id="TIGR00018">
    <property type="entry name" value="panC"/>
    <property type="match status" value="1"/>
</dbReference>
<comment type="similarity">
    <text evidence="4">Belongs to the cytidylate kinase family. Type 1 subfamily.</text>
</comment>
<comment type="catalytic activity">
    <reaction evidence="13 17">
        <text>dCMP + ATP = dCDP + ADP</text>
        <dbReference type="Rhea" id="RHEA:25094"/>
        <dbReference type="ChEBI" id="CHEBI:30616"/>
        <dbReference type="ChEBI" id="CHEBI:57566"/>
        <dbReference type="ChEBI" id="CHEBI:58593"/>
        <dbReference type="ChEBI" id="CHEBI:456216"/>
        <dbReference type="EC" id="2.7.4.25"/>
    </reaction>
</comment>
<dbReference type="CDD" id="cd02020">
    <property type="entry name" value="CMPK"/>
    <property type="match status" value="1"/>
</dbReference>
<dbReference type="EMBL" id="CP032152">
    <property type="protein sequence ID" value="QLL29759.1"/>
    <property type="molecule type" value="Genomic_DNA"/>
</dbReference>
<dbReference type="SUPFAM" id="SSF52540">
    <property type="entry name" value="P-loop containing nucleoside triphosphate hydrolases"/>
    <property type="match status" value="1"/>
</dbReference>
<dbReference type="NCBIfam" id="NF010004">
    <property type="entry name" value="PRK13477.1"/>
    <property type="match status" value="1"/>
</dbReference>
<dbReference type="GO" id="GO:0015940">
    <property type="term" value="P:pantothenate biosynthetic process"/>
    <property type="evidence" value="ECO:0007669"/>
    <property type="project" value="UniProtKB-UniRule"/>
</dbReference>
<comment type="function">
    <text evidence="17">Catalyzes the transfer of a phosphate group from ATP to either CMP or dCMP to form CDP or dCDP and ADP, respectively.</text>
</comment>
<evidence type="ECO:0000256" key="3">
    <source>
        <dbReference type="ARBA" id="ARBA00009256"/>
    </source>
</evidence>
<evidence type="ECO:0000313" key="20">
    <source>
        <dbReference type="Proteomes" id="UP000261812"/>
    </source>
</evidence>
<reference evidence="20" key="1">
    <citation type="submission" date="2018-09" db="EMBL/GenBank/DDBJ databases">
        <title>Complete genome sequence of thermophilic cyanobacteria strain Thermosynechococcus elongatus PKUAC-SCTE542.</title>
        <authorList>
            <person name="Liang Y."/>
            <person name="Tang J."/>
            <person name="Daroch M."/>
        </authorList>
    </citation>
    <scope>NUCLEOTIDE SEQUENCE [LARGE SCALE GENOMIC DNA]</scope>
    <source>
        <strain evidence="20">E542</strain>
    </source>
</reference>
<comment type="pathway">
    <text evidence="2 17">Cofactor biosynthesis; (R)-pantothenate biosynthesis; (R)-pantothenate from (R)-pantoate and beta-alanine: step 1/1.</text>
</comment>
<dbReference type="InterPro" id="IPR024894">
    <property type="entry name" value="Pantoate_ligase/cytidylate_kin"/>
</dbReference>
<evidence type="ECO:0000313" key="19">
    <source>
        <dbReference type="EMBL" id="QLL29759.1"/>
    </source>
</evidence>
<evidence type="ECO:0000256" key="5">
    <source>
        <dbReference type="ARBA" id="ARBA00022490"/>
    </source>
</evidence>
<evidence type="ECO:0000256" key="13">
    <source>
        <dbReference type="ARBA" id="ARBA00047615"/>
    </source>
</evidence>
<dbReference type="Pfam" id="PF02224">
    <property type="entry name" value="Cytidylate_kin"/>
    <property type="match status" value="1"/>
</dbReference>
<dbReference type="InterPro" id="IPR003721">
    <property type="entry name" value="Pantoate_ligase"/>
</dbReference>
<feature type="region of interest" description="Pantoate--beta-alanine ligase" evidence="17">
    <location>
        <begin position="1"/>
        <end position="282"/>
    </location>
</feature>
<dbReference type="SUPFAM" id="SSF52374">
    <property type="entry name" value="Nucleotidylyl transferase"/>
    <property type="match status" value="1"/>
</dbReference>
<evidence type="ECO:0000256" key="4">
    <source>
        <dbReference type="ARBA" id="ARBA00009427"/>
    </source>
</evidence>
<feature type="binding site" evidence="17">
    <location>
        <position position="63"/>
    </location>
    <ligand>
        <name>beta-alanine</name>
        <dbReference type="ChEBI" id="CHEBI:57966"/>
    </ligand>
</feature>
<feature type="binding site" evidence="17">
    <location>
        <position position="158"/>
    </location>
    <ligand>
        <name>(R)-pantoate</name>
        <dbReference type="ChEBI" id="CHEBI:15980"/>
    </ligand>
</feature>
<evidence type="ECO:0000256" key="7">
    <source>
        <dbReference type="ARBA" id="ARBA00022655"/>
    </source>
</evidence>
<keyword evidence="12 17" id="KW-0511">Multifunctional enzyme</keyword>
<dbReference type="NCBIfam" id="TIGR00017">
    <property type="entry name" value="cmk"/>
    <property type="match status" value="1"/>
</dbReference>
<dbReference type="HAMAP" id="MF_00158">
    <property type="entry name" value="PanC"/>
    <property type="match status" value="1"/>
</dbReference>
<dbReference type="Gene3D" id="3.30.1300.10">
    <property type="entry name" value="Pantoate-beta-alanine ligase, C-terminal domain"/>
    <property type="match status" value="1"/>
</dbReference>
<comment type="subcellular location">
    <subcellularLocation>
        <location evidence="1 17">Cytoplasm</location>
    </subcellularLocation>
</comment>
<dbReference type="GO" id="GO:0036431">
    <property type="term" value="F:dCMP kinase activity"/>
    <property type="evidence" value="ECO:0007669"/>
    <property type="project" value="InterPro"/>
</dbReference>
<dbReference type="HAMAP" id="MF_00238">
    <property type="entry name" value="Cytidyl_kinase_type1"/>
    <property type="match status" value="1"/>
</dbReference>
<dbReference type="GO" id="GO:0005829">
    <property type="term" value="C:cytosol"/>
    <property type="evidence" value="ECO:0007669"/>
    <property type="project" value="TreeGrafter"/>
</dbReference>
<dbReference type="UniPathway" id="UPA00028">
    <property type="reaction ID" value="UER00005"/>
</dbReference>
<evidence type="ECO:0000256" key="2">
    <source>
        <dbReference type="ARBA" id="ARBA00004990"/>
    </source>
</evidence>
<evidence type="ECO:0000256" key="12">
    <source>
        <dbReference type="ARBA" id="ARBA00023268"/>
    </source>
</evidence>
<dbReference type="PANTHER" id="PTHR21299">
    <property type="entry name" value="CYTIDYLATE KINASE/PANTOATE-BETA-ALANINE LIGASE"/>
    <property type="match status" value="1"/>
</dbReference>
<keyword evidence="10 17" id="KW-0418">Kinase</keyword>
<dbReference type="KEGG" id="tsq:D3A95_02455"/>
<dbReference type="GO" id="GO:0015949">
    <property type="term" value="P:nucleobase-containing small molecule interconversion"/>
    <property type="evidence" value="ECO:0007669"/>
    <property type="project" value="TreeGrafter"/>
</dbReference>
<evidence type="ECO:0000256" key="9">
    <source>
        <dbReference type="ARBA" id="ARBA00022741"/>
    </source>
</evidence>
<sequence length="513" mass="56734">MGMFYCLSTTAGLQAALGTLSPATTLGFVPTMGALHGGHVALIQRARQECDVVVVSIFVNPLQFGPQEDLERYPRTLEADTRLCQELGVDVLFVPDVAELYPRGMETLTLVEPPRELTERLCGRSRPGHFRGVATVVLKLLHLVQPDRAYFGQKDAQQLAIIRRCVADLNLEVEIIACPIVRDADGLALSSRNQYLSEGDRATALALSQSLEIATAAFRQGCFTASDLLAPIHNHLRQFPQLRLDYAELVHPQTLVPLERIETVGLLAIAGWVGQTRLIDNCLLDRRLPILAVDGPAGAGKSTVTRRAAQALGLQYLDTGAMYRAVTWWCLENNLDLRDEPAVVEAIAHCQLRLESSDPHQPTRVWINDREVSQAIRSLEVTQRVSQVAALRGVRRLMVRQQRAIGANGGIAAEGRDIGTHVFPEAGLKIFLTASPAERAQRRWQELQQQGQCDLSYEELLAQITARDTADQQRTYAPFRKAADAIEICTDNLGIDEVVSKIVHLYRSRLPQP</sequence>
<dbReference type="InterPro" id="IPR027417">
    <property type="entry name" value="P-loop_NTPase"/>
</dbReference>
<evidence type="ECO:0000256" key="14">
    <source>
        <dbReference type="ARBA" id="ARBA00048258"/>
    </source>
</evidence>
<feature type="binding site" evidence="17">
    <location>
        <begin position="32"/>
        <end position="39"/>
    </location>
    <ligand>
        <name>ATP</name>
        <dbReference type="ChEBI" id="CHEBI:30616"/>
    </ligand>
</feature>
<evidence type="ECO:0000256" key="17">
    <source>
        <dbReference type="HAMAP-Rule" id="MF_01349"/>
    </source>
</evidence>
<dbReference type="AlphaFoldDB" id="A0A7D6EVJ2"/>